<dbReference type="Proteomes" id="UP001302429">
    <property type="component" value="Chromosome"/>
</dbReference>
<sequence>MLTDPVELDSQEAPPMDMLAALFEARGWPIERDGEDELAAEIKGDWTRYSLRAIWREEDNVLQMLLLPELKIAEDKRLPIYEALGLINEQLWLGHFDLWSNNGMLLYRHGLMLGDDGLLELDQAQTLVETALSEFDRFYPVFQFILWGDKNPQEALASALIDTMGEA</sequence>
<accession>A0AA97I1J8</accession>
<proteinExistence type="predicted"/>
<dbReference type="KEGG" id="acoa:RB602_05195"/>
<keyword evidence="2" id="KW-1185">Reference proteome</keyword>
<dbReference type="AlphaFoldDB" id="A0AA97I1J8"/>
<dbReference type="Pfam" id="PF10722">
    <property type="entry name" value="YbjN"/>
    <property type="match status" value="1"/>
</dbReference>
<dbReference type="EMBL" id="CP136594">
    <property type="protein sequence ID" value="WOE76112.1"/>
    <property type="molecule type" value="Genomic_DNA"/>
</dbReference>
<protein>
    <submittedName>
        <fullName evidence="1">YbjN domain-containing protein</fullName>
    </submittedName>
</protein>
<dbReference type="InterPro" id="IPR019660">
    <property type="entry name" value="Put_sensory_transdc_reg_YbjN"/>
</dbReference>
<organism evidence="1 2">
    <name type="scientific">Alterisphingorhabdus coralli</name>
    <dbReference type="NCBI Taxonomy" id="3071408"/>
    <lineage>
        <taxon>Bacteria</taxon>
        <taxon>Pseudomonadati</taxon>
        <taxon>Pseudomonadota</taxon>
        <taxon>Alphaproteobacteria</taxon>
        <taxon>Sphingomonadales</taxon>
        <taxon>Sphingomonadaceae</taxon>
        <taxon>Alterisphingorhabdus (ex Yan et al. 2024)</taxon>
    </lineage>
</organism>
<evidence type="ECO:0000313" key="2">
    <source>
        <dbReference type="Proteomes" id="UP001302429"/>
    </source>
</evidence>
<evidence type="ECO:0000313" key="1">
    <source>
        <dbReference type="EMBL" id="WOE76112.1"/>
    </source>
</evidence>
<dbReference type="CDD" id="cd17033">
    <property type="entry name" value="DR1245-like"/>
    <property type="match status" value="1"/>
</dbReference>
<name>A0AA97I1J8_9SPHN</name>
<reference evidence="1 2" key="1">
    <citation type="submission" date="2023-10" db="EMBL/GenBank/DDBJ databases">
        <title>Complete genome sequence of a Sphingomonadaceae bacterium.</title>
        <authorList>
            <person name="Yan C."/>
        </authorList>
    </citation>
    <scope>NUCLEOTIDE SEQUENCE [LARGE SCALE GENOMIC DNA]</scope>
    <source>
        <strain evidence="1 2">SCSIO 66989</strain>
    </source>
</reference>
<gene>
    <name evidence="1" type="ORF">RB602_05195</name>
</gene>